<feature type="non-terminal residue" evidence="2">
    <location>
        <position position="1"/>
    </location>
</feature>
<evidence type="ECO:0000313" key="3">
    <source>
        <dbReference type="Proteomes" id="UP001341281"/>
    </source>
</evidence>
<evidence type="ECO:0000313" key="1">
    <source>
        <dbReference type="EMBL" id="WVZ65913.1"/>
    </source>
</evidence>
<evidence type="ECO:0000313" key="2">
    <source>
        <dbReference type="EMBL" id="WVZ65915.1"/>
    </source>
</evidence>
<sequence>SVTLFRINLLYRSSAPSSRSLILHSNTFNCSSLQTTETFFWNALKTIDDLGVAICFARSCTVDSRREVVISLASLKSLMILQSSLSWTMDFNSAKSSCMELQRSNSSRELSISASNIFLCWKEQTWLLGRHISSSMEL</sequence>
<protein>
    <submittedName>
        <fullName evidence="2">Uncharacterized protein</fullName>
    </submittedName>
</protein>
<dbReference type="EMBL" id="CP144747">
    <property type="protein sequence ID" value="WVZ65913.1"/>
    <property type="molecule type" value="Genomic_DNA"/>
</dbReference>
<name>A0AAQ3T4C3_PASNO</name>
<accession>A0AAQ3T4C3</accession>
<proteinExistence type="predicted"/>
<reference evidence="2 3" key="1">
    <citation type="submission" date="2024-02" db="EMBL/GenBank/DDBJ databases">
        <title>High-quality chromosome-scale genome assembly of Pensacola bahiagrass (Paspalum notatum Flugge var. saurae).</title>
        <authorList>
            <person name="Vega J.M."/>
            <person name="Podio M."/>
            <person name="Orjuela J."/>
            <person name="Siena L.A."/>
            <person name="Pessino S.C."/>
            <person name="Combes M.C."/>
            <person name="Mariac C."/>
            <person name="Albertini E."/>
            <person name="Pupilli F."/>
            <person name="Ortiz J.P.A."/>
            <person name="Leblanc O."/>
        </authorList>
    </citation>
    <scope>NUCLEOTIDE SEQUENCE [LARGE SCALE GENOMIC DNA]</scope>
    <source>
        <strain evidence="2">R1</strain>
        <tissue evidence="2">Leaf</tissue>
    </source>
</reference>
<organism evidence="2 3">
    <name type="scientific">Paspalum notatum var. saurae</name>
    <dbReference type="NCBI Taxonomy" id="547442"/>
    <lineage>
        <taxon>Eukaryota</taxon>
        <taxon>Viridiplantae</taxon>
        <taxon>Streptophyta</taxon>
        <taxon>Embryophyta</taxon>
        <taxon>Tracheophyta</taxon>
        <taxon>Spermatophyta</taxon>
        <taxon>Magnoliopsida</taxon>
        <taxon>Liliopsida</taxon>
        <taxon>Poales</taxon>
        <taxon>Poaceae</taxon>
        <taxon>PACMAD clade</taxon>
        <taxon>Panicoideae</taxon>
        <taxon>Andropogonodae</taxon>
        <taxon>Paspaleae</taxon>
        <taxon>Paspalinae</taxon>
        <taxon>Paspalum</taxon>
    </lineage>
</organism>
<dbReference type="AlphaFoldDB" id="A0AAQ3T4C3"/>
<dbReference type="Proteomes" id="UP001341281">
    <property type="component" value="Chromosome 03"/>
</dbReference>
<keyword evidence="3" id="KW-1185">Reference proteome</keyword>
<gene>
    <name evidence="1" type="ORF">U9M48_015201</name>
    <name evidence="2" type="ORF">U9M48_015202</name>
</gene>
<dbReference type="EMBL" id="CP144747">
    <property type="protein sequence ID" value="WVZ65915.1"/>
    <property type="molecule type" value="Genomic_DNA"/>
</dbReference>